<evidence type="ECO:0000256" key="1">
    <source>
        <dbReference type="SAM" id="Coils"/>
    </source>
</evidence>
<reference evidence="3" key="1">
    <citation type="submission" date="2023-03" db="EMBL/GenBank/DDBJ databases">
        <title>Andean soil-derived lignocellulolytic bacterial consortium as a source of novel taxa and putative plastic-active enzymes.</title>
        <authorList>
            <person name="Diaz-Garcia L."/>
            <person name="Chuvochina M."/>
            <person name="Feuerriegel G."/>
            <person name="Bunk B."/>
            <person name="Sproer C."/>
            <person name="Streit W.R."/>
            <person name="Rodriguez L.M."/>
            <person name="Overmann J."/>
            <person name="Jimenez D.J."/>
        </authorList>
    </citation>
    <scope>NUCLEOTIDE SEQUENCE</scope>
    <source>
        <strain evidence="3">MAG 7</strain>
    </source>
</reference>
<keyword evidence="2" id="KW-0732">Signal</keyword>
<evidence type="ECO:0000256" key="2">
    <source>
        <dbReference type="SAM" id="SignalP"/>
    </source>
</evidence>
<evidence type="ECO:0000313" key="3">
    <source>
        <dbReference type="EMBL" id="WEK33813.1"/>
    </source>
</evidence>
<gene>
    <name evidence="3" type="ORF">P0Y53_15075</name>
</gene>
<name>A0AAJ6BEA8_9BACT</name>
<accession>A0AAJ6BEA8</accession>
<protein>
    <submittedName>
        <fullName evidence="3">Uncharacterized protein</fullName>
    </submittedName>
</protein>
<feature type="signal peptide" evidence="2">
    <location>
        <begin position="1"/>
        <end position="29"/>
    </location>
</feature>
<organism evidence="3 4">
    <name type="scientific">Candidatus Pseudobacter hemicellulosilyticus</name>
    <dbReference type="NCBI Taxonomy" id="3121375"/>
    <lineage>
        <taxon>Bacteria</taxon>
        <taxon>Pseudomonadati</taxon>
        <taxon>Bacteroidota</taxon>
        <taxon>Chitinophagia</taxon>
        <taxon>Chitinophagales</taxon>
        <taxon>Chitinophagaceae</taxon>
        <taxon>Pseudobacter</taxon>
    </lineage>
</organism>
<dbReference type="EMBL" id="CP119311">
    <property type="protein sequence ID" value="WEK33813.1"/>
    <property type="molecule type" value="Genomic_DNA"/>
</dbReference>
<dbReference type="AlphaFoldDB" id="A0AAJ6BEA8"/>
<feature type="coiled-coil region" evidence="1">
    <location>
        <begin position="257"/>
        <end position="284"/>
    </location>
</feature>
<sequence>MKQCWQQQARLTRLCWLLLSLMPVTRLLAQPSEDQRIEDSVIGWYNKLTPADKPVKPLVFGTETFSLKEQENNNLLVQWMQQSYVPVGAIGKFDKHYYYNKKEAYPHSYGVFFRAYNVGFKWLDAQKKFRPIPEEWVPFTVSVNTVPATYPAYYLNTQDSYYFTMEPNGFMETLQSQRKMKKLDPRIHPNLYPYLTHISSYRGTVYLIPGNKLPIIPLTKGEYLQLSYDAMDRHLVSFKKELQQKYASDPRNIDDFYAAEVKRIAKYKAVIRQLQEKHQGDKDEPAVLRSRQPSIHDLDGLIDPFHIDKLEQELNHAYTIYRFDPAVYAQAKAGKPLWVTINFPIATSEDGRKGYELTRCMMEHFNYQYVYDYFFQPEKVKGQAYKPANEELLKATLARYGKREYWEGKATAEVKPVDAKPSAAGVLLQDDLSSNTPGERPAGWFFSAYGKPAVVREVSGYPGKWMQLGYNNVVTSTRLKMPLPENFTIRFELLTDDFSGPTGGAIRLKLQGKAPGTDPKRASASIDLLVVSGNNDNLVSTHNYRGLLQLGLRGYPANYSGNANPGDFSLAQAAFNNKKRKVQLTLQKKGGETILFIDGKEIVRSGAVKDPYGYDCKLCSIPQGVLFDKLEIKSATQDAETVGVYLGNVVITKE</sequence>
<keyword evidence="1" id="KW-0175">Coiled coil</keyword>
<proteinExistence type="predicted"/>
<feature type="chain" id="PRO_5042502938" evidence="2">
    <location>
        <begin position="30"/>
        <end position="654"/>
    </location>
</feature>
<dbReference type="Proteomes" id="UP001220610">
    <property type="component" value="Chromosome"/>
</dbReference>
<evidence type="ECO:0000313" key="4">
    <source>
        <dbReference type="Proteomes" id="UP001220610"/>
    </source>
</evidence>